<evidence type="ECO:0000313" key="2">
    <source>
        <dbReference type="EMBL" id="PNS09630.1"/>
    </source>
</evidence>
<dbReference type="OrthoDB" id="5954304at2"/>
<dbReference type="EMBL" id="NPZB01000001">
    <property type="protein sequence ID" value="PNS09630.1"/>
    <property type="molecule type" value="Genomic_DNA"/>
</dbReference>
<dbReference type="RefSeq" id="WP_103074656.1">
    <property type="nucleotide sequence ID" value="NZ_NPZB01000001.1"/>
</dbReference>
<keyword evidence="1" id="KW-0472">Membrane</keyword>
<protein>
    <recommendedName>
        <fullName evidence="4">Serine/threonine protein kinase</fullName>
    </recommendedName>
</protein>
<evidence type="ECO:0000313" key="3">
    <source>
        <dbReference type="Proteomes" id="UP000236220"/>
    </source>
</evidence>
<keyword evidence="3" id="KW-1185">Reference proteome</keyword>
<accession>A0A2K1Q3K0</accession>
<feature type="transmembrane region" description="Helical" evidence="1">
    <location>
        <begin position="43"/>
        <end position="63"/>
    </location>
</feature>
<organism evidence="2 3">
    <name type="scientific">Solilutibacter silvestris</name>
    <dbReference type="NCBI Taxonomy" id="1645665"/>
    <lineage>
        <taxon>Bacteria</taxon>
        <taxon>Pseudomonadati</taxon>
        <taxon>Pseudomonadota</taxon>
        <taxon>Gammaproteobacteria</taxon>
        <taxon>Lysobacterales</taxon>
        <taxon>Lysobacteraceae</taxon>
        <taxon>Solilutibacter</taxon>
    </lineage>
</organism>
<gene>
    <name evidence="2" type="ORF">Lysil_1259</name>
</gene>
<comment type="caution">
    <text evidence="2">The sequence shown here is derived from an EMBL/GenBank/DDBJ whole genome shotgun (WGS) entry which is preliminary data.</text>
</comment>
<keyword evidence="1" id="KW-1133">Transmembrane helix</keyword>
<name>A0A2K1Q3K0_9GAMM</name>
<evidence type="ECO:0000256" key="1">
    <source>
        <dbReference type="SAM" id="Phobius"/>
    </source>
</evidence>
<dbReference type="AlphaFoldDB" id="A0A2K1Q3K0"/>
<evidence type="ECO:0008006" key="4">
    <source>
        <dbReference type="Google" id="ProtNLM"/>
    </source>
</evidence>
<feature type="transmembrane region" description="Helical" evidence="1">
    <location>
        <begin position="75"/>
        <end position="102"/>
    </location>
</feature>
<keyword evidence="1" id="KW-0812">Transmembrane</keyword>
<reference evidence="2 3" key="1">
    <citation type="submission" date="2017-08" db="EMBL/GenBank/DDBJ databases">
        <title>Lysobacter sylvestris genome.</title>
        <authorList>
            <person name="Zhang D.-C."/>
            <person name="Albuquerque L."/>
            <person name="Franca L."/>
            <person name="Froufe H.J.C."/>
            <person name="Barroso C."/>
            <person name="Egas C."/>
            <person name="Da Costa M."/>
            <person name="Margesin R."/>
        </authorList>
    </citation>
    <scope>NUCLEOTIDE SEQUENCE [LARGE SCALE GENOMIC DNA]</scope>
    <source>
        <strain evidence="2 3">AM20-91</strain>
    </source>
</reference>
<feature type="transmembrane region" description="Helical" evidence="1">
    <location>
        <begin position="158"/>
        <end position="178"/>
    </location>
</feature>
<dbReference type="Proteomes" id="UP000236220">
    <property type="component" value="Unassembled WGS sequence"/>
</dbReference>
<proteinExistence type="predicted"/>
<feature type="transmembrane region" description="Helical" evidence="1">
    <location>
        <begin position="123"/>
        <end position="146"/>
    </location>
</feature>
<sequence length="219" mass="24570">MELDDFKTAWQSLNQRLERQDAINLQLLGERKRDRLHASLRPLFWGQLLQILLGVALALLGIACWKNNLHAVGYLLAGIVLHAFGIANAAFGGITMGLIASIDHSAPVLVIQKRLTLLRKFQLFGAVLLGLPWWIMWIVVVIAFAGLADHPPQDGTPLWVWINFAVGALGLLATWGLYRWSHANPRRIKLARWMDDAAATASIRKAQAQLDELRQFEQE</sequence>